<evidence type="ECO:0000313" key="2">
    <source>
        <dbReference type="EMBL" id="SDG81953.1"/>
    </source>
</evidence>
<reference evidence="2 3" key="1">
    <citation type="submission" date="2016-10" db="EMBL/GenBank/DDBJ databases">
        <authorList>
            <person name="de Groot N.N."/>
        </authorList>
    </citation>
    <scope>NUCLEOTIDE SEQUENCE [LARGE SCALE GENOMIC DNA]</scope>
    <source>
        <strain evidence="2 3">L 420-91</strain>
    </source>
</reference>
<keyword evidence="1" id="KW-1133">Transmembrane helix</keyword>
<evidence type="ECO:0000313" key="3">
    <source>
        <dbReference type="Proteomes" id="UP000198956"/>
    </source>
</evidence>
<dbReference type="EMBL" id="FNDE01000003">
    <property type="protein sequence ID" value="SDG81953.1"/>
    <property type="molecule type" value="Genomic_DNA"/>
</dbReference>
<feature type="transmembrane region" description="Helical" evidence="1">
    <location>
        <begin position="26"/>
        <end position="48"/>
    </location>
</feature>
<gene>
    <name evidence="2" type="ORF">SAMN04489735_1003142</name>
</gene>
<name>A0A1G7XCW6_ANETH</name>
<dbReference type="GeneID" id="97141319"/>
<organism evidence="2 3">
    <name type="scientific">Aneurinibacillus thermoaerophilus</name>
    <dbReference type="NCBI Taxonomy" id="143495"/>
    <lineage>
        <taxon>Bacteria</taxon>
        <taxon>Bacillati</taxon>
        <taxon>Bacillota</taxon>
        <taxon>Bacilli</taxon>
        <taxon>Bacillales</taxon>
        <taxon>Paenibacillaceae</taxon>
        <taxon>Aneurinibacillus group</taxon>
        <taxon>Aneurinibacillus</taxon>
    </lineage>
</organism>
<accession>A0A1G7XCW6</accession>
<keyword evidence="1" id="KW-0812">Transmembrane</keyword>
<dbReference type="AlphaFoldDB" id="A0A1G7XCW6"/>
<dbReference type="Proteomes" id="UP000198956">
    <property type="component" value="Unassembled WGS sequence"/>
</dbReference>
<keyword evidence="1" id="KW-0472">Membrane</keyword>
<protein>
    <submittedName>
        <fullName evidence="2">Uncharacterized protein</fullName>
    </submittedName>
</protein>
<evidence type="ECO:0000256" key="1">
    <source>
        <dbReference type="SAM" id="Phobius"/>
    </source>
</evidence>
<proteinExistence type="predicted"/>
<dbReference type="RefSeq" id="WP_236781863.1">
    <property type="nucleotide sequence ID" value="NZ_CP080764.1"/>
</dbReference>
<sequence>MNLFVWIVVIFAAHLAMYYALGTPSWIATSLLATFVWTIVLLIGNAFLKQRQKERT</sequence>